<dbReference type="eggNOG" id="COG2808">
    <property type="taxonomic scope" value="Bacteria"/>
</dbReference>
<dbReference type="PIRSF" id="PIRSF010372">
    <property type="entry name" value="PaiB"/>
    <property type="match status" value="1"/>
</dbReference>
<evidence type="ECO:0000313" key="1">
    <source>
        <dbReference type="EMBL" id="AFV00178.1"/>
    </source>
</evidence>
<dbReference type="AlphaFoldDB" id="K4L205"/>
<dbReference type="EMBL" id="CP003746">
    <property type="protein sequence ID" value="AFV00178.1"/>
    <property type="molecule type" value="Genomic_DNA"/>
</dbReference>
<dbReference type="Pfam" id="PF04299">
    <property type="entry name" value="FMN_bind_2"/>
    <property type="match status" value="1"/>
</dbReference>
<dbReference type="Gene3D" id="2.30.110.10">
    <property type="entry name" value="Electron Transport, Fmn-binding Protein, Chain A"/>
    <property type="match status" value="1"/>
</dbReference>
<accession>K4L205</accession>
<dbReference type="Proteomes" id="UP000000466">
    <property type="component" value="Chromosome"/>
</dbReference>
<dbReference type="HOGENOM" id="CLU_065853_3_0_6"/>
<proteinExistence type="predicted"/>
<dbReference type="PANTHER" id="PTHR35802:SF1">
    <property type="entry name" value="PROTEASE SYNTHASE AND SPORULATION PROTEIN PAI 2"/>
    <property type="match status" value="1"/>
</dbReference>
<dbReference type="InterPro" id="IPR012349">
    <property type="entry name" value="Split_barrel_FMN-bd"/>
</dbReference>
<evidence type="ECO:0000313" key="2">
    <source>
        <dbReference type="Proteomes" id="UP000000466"/>
    </source>
</evidence>
<name>K4L205_SIMAS</name>
<dbReference type="SUPFAM" id="SSF50475">
    <property type="entry name" value="FMN-binding split barrel"/>
    <property type="match status" value="1"/>
</dbReference>
<protein>
    <submittedName>
        <fullName evidence="1">FMN-binding negative transcriptional regulator</fullName>
    </submittedName>
</protein>
<gene>
    <name evidence="1" type="ordered locus">M5M_15225</name>
</gene>
<dbReference type="STRING" id="1117647.M5M_15225"/>
<dbReference type="PANTHER" id="PTHR35802">
    <property type="entry name" value="PROTEASE SYNTHASE AND SPORULATION PROTEIN PAI 2"/>
    <property type="match status" value="1"/>
</dbReference>
<keyword evidence="2" id="KW-1185">Reference proteome</keyword>
<dbReference type="KEGG" id="saga:M5M_15225"/>
<reference evidence="1 2" key="1">
    <citation type="journal article" date="2013" name="Genome Announc.">
        <title>Complete genome sequence of Simiduia agarivorans SA1(T), a marine bacterium able to degrade a variety of polysaccharides.</title>
        <authorList>
            <person name="Lin S.Y."/>
            <person name="Shieh W.Y."/>
            <person name="Chen J.S."/>
            <person name="Tang S.L."/>
        </authorList>
    </citation>
    <scope>NUCLEOTIDE SEQUENCE [LARGE SCALE GENOMIC DNA]</scope>
    <source>
        <strain evidence="2">DSM 21679 / JCM 13881 / BCRC 17597 / SA1</strain>
    </source>
</reference>
<sequence length="194" mass="21280">MYVPRHFRTPDQQTGLALIDQIGFGDMTSLIDGQMHCTAMPFLRDGDYLLGHLARANPQAAFQPGAEVQVTFAGPHGYVSPGWYQAPGVPTWNYVAVHVYGVPEILTDAQAVHDLLARLTAKYESGLANPWQPDYDPRQLNAIVAFRLPIARLDTKLKLSQNRSAEDRAGVIAGLRAVGNTALADLMQVREDQA</sequence>
<dbReference type="InterPro" id="IPR007396">
    <property type="entry name" value="TR_PAI2-type"/>
</dbReference>
<organism evidence="1 2">
    <name type="scientific">Simiduia agarivorans (strain DSM 21679 / JCM 13881 / BCRC 17597 / SA1)</name>
    <dbReference type="NCBI Taxonomy" id="1117647"/>
    <lineage>
        <taxon>Bacteria</taxon>
        <taxon>Pseudomonadati</taxon>
        <taxon>Pseudomonadota</taxon>
        <taxon>Gammaproteobacteria</taxon>
        <taxon>Cellvibrionales</taxon>
        <taxon>Cellvibrionaceae</taxon>
        <taxon>Simiduia</taxon>
    </lineage>
</organism>